<dbReference type="PROSITE" id="PS51257">
    <property type="entry name" value="PROKAR_LIPOPROTEIN"/>
    <property type="match status" value="1"/>
</dbReference>
<keyword evidence="3 5" id="KW-0732">Signal</keyword>
<feature type="signal peptide" evidence="5">
    <location>
        <begin position="1"/>
        <end position="23"/>
    </location>
</feature>
<organism evidence="7 8">
    <name type="scientific">Salicibibacter kimchii</name>
    <dbReference type="NCBI Taxonomy" id="2099786"/>
    <lineage>
        <taxon>Bacteria</taxon>
        <taxon>Bacillati</taxon>
        <taxon>Bacillota</taxon>
        <taxon>Bacilli</taxon>
        <taxon>Bacillales</taxon>
        <taxon>Bacillaceae</taxon>
        <taxon>Salicibibacter</taxon>
    </lineage>
</organism>
<keyword evidence="8" id="KW-1185">Reference proteome</keyword>
<feature type="chain" id="PRO_5038578213" evidence="5">
    <location>
        <begin position="24"/>
        <end position="544"/>
    </location>
</feature>
<evidence type="ECO:0000313" key="7">
    <source>
        <dbReference type="EMBL" id="AXF56741.1"/>
    </source>
</evidence>
<dbReference type="Proteomes" id="UP000252100">
    <property type="component" value="Chromosome"/>
</dbReference>
<dbReference type="InterPro" id="IPR039424">
    <property type="entry name" value="SBP_5"/>
</dbReference>
<dbReference type="KEGG" id="rue:DT065_12460"/>
<evidence type="ECO:0000256" key="1">
    <source>
        <dbReference type="ARBA" id="ARBA00005695"/>
    </source>
</evidence>
<dbReference type="AlphaFoldDB" id="A0A345C0L0"/>
<dbReference type="CDD" id="cd08499">
    <property type="entry name" value="PBP2_Ylib_like"/>
    <property type="match status" value="1"/>
</dbReference>
<dbReference type="Gene3D" id="3.10.105.10">
    <property type="entry name" value="Dipeptide-binding Protein, Domain 3"/>
    <property type="match status" value="1"/>
</dbReference>
<gene>
    <name evidence="7" type="ORF">DT065_12460</name>
</gene>
<dbReference type="PANTHER" id="PTHR30290">
    <property type="entry name" value="PERIPLASMIC BINDING COMPONENT OF ABC TRANSPORTER"/>
    <property type="match status" value="1"/>
</dbReference>
<dbReference type="Pfam" id="PF00496">
    <property type="entry name" value="SBP_bac_5"/>
    <property type="match status" value="1"/>
</dbReference>
<dbReference type="GO" id="GO:0043190">
    <property type="term" value="C:ATP-binding cassette (ABC) transporter complex"/>
    <property type="evidence" value="ECO:0007669"/>
    <property type="project" value="InterPro"/>
</dbReference>
<protein>
    <submittedName>
        <fullName evidence="7">Glutathione ABC transporter substrate-binding protein</fullName>
    </submittedName>
</protein>
<dbReference type="PANTHER" id="PTHR30290:SF9">
    <property type="entry name" value="OLIGOPEPTIDE-BINDING PROTEIN APPA"/>
    <property type="match status" value="1"/>
</dbReference>
<dbReference type="Gene3D" id="3.40.190.10">
    <property type="entry name" value="Periplasmic binding protein-like II"/>
    <property type="match status" value="1"/>
</dbReference>
<evidence type="ECO:0000259" key="6">
    <source>
        <dbReference type="Pfam" id="PF00496"/>
    </source>
</evidence>
<feature type="domain" description="Solute-binding protein family 5" evidence="6">
    <location>
        <begin position="97"/>
        <end position="452"/>
    </location>
</feature>
<dbReference type="PIRSF" id="PIRSF002741">
    <property type="entry name" value="MppA"/>
    <property type="match status" value="1"/>
</dbReference>
<dbReference type="Gene3D" id="3.90.76.10">
    <property type="entry name" value="Dipeptide-binding Protein, Domain 1"/>
    <property type="match status" value="1"/>
</dbReference>
<comment type="similarity">
    <text evidence="1">Belongs to the bacterial solute-binding protein 5 family.</text>
</comment>
<reference evidence="7 8" key="1">
    <citation type="journal article" date="2018" name="J. Microbiol.">
        <title>Salicibibacter kimchii gen. nov., sp. nov., a moderately halophilic and alkalitolerant bacterium in the family Bacillaceae, isolated from kimchi.</title>
        <authorList>
            <person name="Jang J.Y."/>
            <person name="Oh Y.J."/>
            <person name="Lim S.K."/>
            <person name="Park H.K."/>
            <person name="Lee C."/>
            <person name="Kim J.Y."/>
            <person name="Lee M.A."/>
            <person name="Choi H.J."/>
        </authorList>
    </citation>
    <scope>NUCLEOTIDE SEQUENCE [LARGE SCALE GENOMIC DNA]</scope>
    <source>
        <strain evidence="7 8">NKC1-1</strain>
    </source>
</reference>
<dbReference type="EMBL" id="CP031092">
    <property type="protein sequence ID" value="AXF56741.1"/>
    <property type="molecule type" value="Genomic_DNA"/>
</dbReference>
<dbReference type="SUPFAM" id="SSF53850">
    <property type="entry name" value="Periplasmic binding protein-like II"/>
    <property type="match status" value="1"/>
</dbReference>
<dbReference type="InterPro" id="IPR030678">
    <property type="entry name" value="Peptide/Ni-bd"/>
</dbReference>
<dbReference type="InterPro" id="IPR000914">
    <property type="entry name" value="SBP_5_dom"/>
</dbReference>
<evidence type="ECO:0000256" key="2">
    <source>
        <dbReference type="ARBA" id="ARBA00022448"/>
    </source>
</evidence>
<dbReference type="OrthoDB" id="9796817at2"/>
<feature type="region of interest" description="Disordered" evidence="4">
    <location>
        <begin position="26"/>
        <end position="53"/>
    </location>
</feature>
<name>A0A345C0L0_9BACI</name>
<evidence type="ECO:0000256" key="3">
    <source>
        <dbReference type="ARBA" id="ARBA00022729"/>
    </source>
</evidence>
<dbReference type="GO" id="GO:1904680">
    <property type="term" value="F:peptide transmembrane transporter activity"/>
    <property type="evidence" value="ECO:0007669"/>
    <property type="project" value="TreeGrafter"/>
</dbReference>
<evidence type="ECO:0000256" key="5">
    <source>
        <dbReference type="SAM" id="SignalP"/>
    </source>
</evidence>
<evidence type="ECO:0000313" key="8">
    <source>
        <dbReference type="Proteomes" id="UP000252100"/>
    </source>
</evidence>
<keyword evidence="2" id="KW-0813">Transport</keyword>
<accession>A0A345C0L0</accession>
<proteinExistence type="inferred from homology"/>
<dbReference type="GO" id="GO:0015833">
    <property type="term" value="P:peptide transport"/>
    <property type="evidence" value="ECO:0007669"/>
    <property type="project" value="TreeGrafter"/>
</dbReference>
<sequence>MERMRKVSAIGSLVLLFGIAACTDDGQNETDEGNEATGSGDSTGDEEAAESSEGGNMVLVMPSDAVTLDPHDSTDVPSNIVFDNIYETLVYHDENTELQPGLAESYEQLDDLTWEFNLQEDVTFHDGEPFNADAVVANLDRLLDPDTASPRASLFEAIEDVEAVDEYTVHITTDTPFSPLPAHLAHGSGSMMSPAAIEADAEGELNLDTEPVGTGPFEFESWEQGNEIVLTNNPDYWEDPAHLDSVTYTVVPEQGTRLAMLENGEAHFVQQVEPANTERVEQMENASIVTQEMLGFEYIGFNNEVEPFDDVQVRRALSMAIDKDTIVEGLYEGYGTVADGPLGDMVFGASDDIEPLPYDPEQAEELLADAGYEDGFSTTLLTNDENPMRIQMAELAQDQLSDIGVELSIEQMEWGAYLDTIAEGNSEMFVLGWSSATGDADYVLHPNFHSDNLGAPGNQTFYVNEAFDDLVIEAREETDEETRLELYEEAEQLLIDEAPAIFTDHNDYIVGVADSVEGFDHHPNGLFPLDDVSITEEAEGGSVY</sequence>
<dbReference type="GO" id="GO:0042597">
    <property type="term" value="C:periplasmic space"/>
    <property type="evidence" value="ECO:0007669"/>
    <property type="project" value="UniProtKB-ARBA"/>
</dbReference>
<evidence type="ECO:0000256" key="4">
    <source>
        <dbReference type="SAM" id="MobiDB-lite"/>
    </source>
</evidence>